<dbReference type="AlphaFoldDB" id="A0A315ESE2"/>
<comment type="caution">
    <text evidence="4">The sequence shown here is derived from an EMBL/GenBank/DDBJ whole genome shotgun (WGS) entry which is preliminary data.</text>
</comment>
<feature type="domain" description="Bacterial EndoU nuclease" evidence="3">
    <location>
        <begin position="67"/>
        <end position="192"/>
    </location>
</feature>
<dbReference type="EMBL" id="NESP01000001">
    <property type="protein sequence ID" value="PUE58894.1"/>
    <property type="molecule type" value="Genomic_DNA"/>
</dbReference>
<evidence type="ECO:0000256" key="1">
    <source>
        <dbReference type="SAM" id="MobiDB-lite"/>
    </source>
</evidence>
<gene>
    <name evidence="4" type="ORF">B9Z44_04370</name>
</gene>
<dbReference type="RefSeq" id="WP_108358147.1">
    <property type="nucleotide sequence ID" value="NZ_NESP01000001.1"/>
</dbReference>
<feature type="chain" id="PRO_5016354662" description="Bacterial EndoU nuclease domain-containing protein" evidence="2">
    <location>
        <begin position="24"/>
        <end position="197"/>
    </location>
</feature>
<feature type="signal peptide" evidence="2">
    <location>
        <begin position="1"/>
        <end position="23"/>
    </location>
</feature>
<keyword evidence="2" id="KW-0732">Signal</keyword>
<keyword evidence="5" id="KW-1185">Reference proteome</keyword>
<proteinExistence type="predicted"/>
<accession>A0A315ESE2</accession>
<reference evidence="4 5" key="1">
    <citation type="submission" date="2017-04" db="EMBL/GenBank/DDBJ databases">
        <title>Unexpected and diverse lifestyles within the genus Limnohabitans.</title>
        <authorList>
            <person name="Kasalicky V."/>
            <person name="Mehrshad M."/>
            <person name="Andrei S.-A."/>
            <person name="Salcher M."/>
            <person name="Kratochvilova H."/>
            <person name="Simek K."/>
            <person name="Ghai R."/>
        </authorList>
    </citation>
    <scope>NUCLEOTIDE SEQUENCE [LARGE SCALE GENOMIC DNA]</scope>
    <source>
        <strain evidence="4 5">MWH-C5</strain>
    </source>
</reference>
<evidence type="ECO:0000259" key="3">
    <source>
        <dbReference type="Pfam" id="PF14436"/>
    </source>
</evidence>
<dbReference type="GO" id="GO:0004519">
    <property type="term" value="F:endonuclease activity"/>
    <property type="evidence" value="ECO:0007669"/>
    <property type="project" value="InterPro"/>
</dbReference>
<dbReference type="Pfam" id="PF14436">
    <property type="entry name" value="EndoU_bacteria"/>
    <property type="match status" value="1"/>
</dbReference>
<evidence type="ECO:0000313" key="4">
    <source>
        <dbReference type="EMBL" id="PUE58894.1"/>
    </source>
</evidence>
<evidence type="ECO:0000313" key="5">
    <source>
        <dbReference type="Proteomes" id="UP000251341"/>
    </source>
</evidence>
<protein>
    <recommendedName>
        <fullName evidence="3">Bacterial EndoU nuclease domain-containing protein</fullName>
    </recommendedName>
</protein>
<feature type="region of interest" description="Disordered" evidence="1">
    <location>
        <begin position="25"/>
        <end position="44"/>
    </location>
</feature>
<dbReference type="InterPro" id="IPR029501">
    <property type="entry name" value="EndoU_bac"/>
</dbReference>
<organism evidence="4 5">
    <name type="scientific">Limnohabitans curvus</name>
    <dbReference type="NCBI Taxonomy" id="323423"/>
    <lineage>
        <taxon>Bacteria</taxon>
        <taxon>Pseudomonadati</taxon>
        <taxon>Pseudomonadota</taxon>
        <taxon>Betaproteobacteria</taxon>
        <taxon>Burkholderiales</taxon>
        <taxon>Comamonadaceae</taxon>
        <taxon>Limnohabitans</taxon>
    </lineage>
</organism>
<evidence type="ECO:0000256" key="2">
    <source>
        <dbReference type="SAM" id="SignalP"/>
    </source>
</evidence>
<dbReference type="Proteomes" id="UP000251341">
    <property type="component" value="Unassembled WGS sequence"/>
</dbReference>
<sequence length="197" mass="21361">MSKLSRLLLALVVVALSTFFSYKAPHSPSSTASHEKAKSVAVVQESAPQAARTAEAALPASNSPIDFKHIIGADYKRHTGEPTGGHTLLNGDVRVMEGTASAPDATGVYRAQVQMMDPNHPGQWLTKTDRNGNPMPNTMFPKNWTAAQVVSEVNAAWFSPTKTIRGDKWSALTPSGVRVEGYLEPRVTAYPVYSQRR</sequence>
<name>A0A315ESE2_9BURK</name>